<comment type="cofactor">
    <cofactor evidence="1">
        <name>Mn(2+)</name>
        <dbReference type="ChEBI" id="CHEBI:29035"/>
    </cofactor>
</comment>
<dbReference type="GO" id="GO:0015938">
    <property type="term" value="P:coenzyme A catabolic process"/>
    <property type="evidence" value="ECO:0007669"/>
    <property type="project" value="TreeGrafter"/>
</dbReference>
<reference evidence="7 8" key="1">
    <citation type="submission" date="2018-12" db="EMBL/GenBank/DDBJ databases">
        <title>Venturia inaequalis Genome Resource.</title>
        <authorList>
            <person name="Lichtner F.J."/>
        </authorList>
    </citation>
    <scope>NUCLEOTIDE SEQUENCE [LARGE SCALE GENOMIC DNA]</scope>
    <source>
        <strain evidence="7 8">120213</strain>
    </source>
</reference>
<sequence length="267" mass="29862">MAILKPAHAAAVARLRSYGRADDLRETPFQTARREAHEEVGLSRDDSKIPPPFRIEHLCQLPANLARTELGVRPCIAYLYPEPASSVSASPSVEEAIIPQLDAREVAAVFTAPFYSFLKQTHGLDHVSENAKGYGVETTASPAQFYRGAWTDWHEARWRMHSFYVPVGNQVVTWSSQTYLEKPEKEPAEHKLTAQGGIDRFRVFGMTARILVDAARLAFAEEPEFEHNSAFGDEDMIGRLLKVGRLSQVRRKGDELTKENMVAAAKL</sequence>
<dbReference type="Gene3D" id="3.90.79.10">
    <property type="entry name" value="Nucleoside Triphosphate Pyrophosphohydrolase"/>
    <property type="match status" value="1"/>
</dbReference>
<dbReference type="GO" id="GO:0010945">
    <property type="term" value="F:coenzyme A diphosphatase activity"/>
    <property type="evidence" value="ECO:0007669"/>
    <property type="project" value="InterPro"/>
</dbReference>
<dbReference type="EMBL" id="WNWS01000005">
    <property type="protein sequence ID" value="KAE9988695.1"/>
    <property type="molecule type" value="Genomic_DNA"/>
</dbReference>
<gene>
    <name evidence="7" type="ORF">EG328_008712</name>
</gene>
<comment type="cofactor">
    <cofactor evidence="2">
        <name>Mg(2+)</name>
        <dbReference type="ChEBI" id="CHEBI:18420"/>
    </cofactor>
</comment>
<evidence type="ECO:0000313" key="8">
    <source>
        <dbReference type="Proteomes" id="UP000447873"/>
    </source>
</evidence>
<dbReference type="Proteomes" id="UP000447873">
    <property type="component" value="Unassembled WGS sequence"/>
</dbReference>
<evidence type="ECO:0000256" key="3">
    <source>
        <dbReference type="ARBA" id="ARBA00022723"/>
    </source>
</evidence>
<evidence type="ECO:0000256" key="2">
    <source>
        <dbReference type="ARBA" id="ARBA00001946"/>
    </source>
</evidence>
<keyword evidence="3" id="KW-0479">Metal-binding</keyword>
<evidence type="ECO:0000256" key="1">
    <source>
        <dbReference type="ARBA" id="ARBA00001936"/>
    </source>
</evidence>
<proteinExistence type="predicted"/>
<keyword evidence="4" id="KW-0378">Hydrolase</keyword>
<accession>A0A8H3VIQ8</accession>
<dbReference type="InterPro" id="IPR045121">
    <property type="entry name" value="CoAse"/>
</dbReference>
<keyword evidence="6" id="KW-0464">Manganese</keyword>
<dbReference type="PANTHER" id="PTHR12992:SF24">
    <property type="entry name" value="PEROXISOMAL COENZYME A DIPHOSPHATASE NUDT7"/>
    <property type="match status" value="1"/>
</dbReference>
<organism evidence="7 8">
    <name type="scientific">Venturia inaequalis</name>
    <name type="common">Apple scab fungus</name>
    <dbReference type="NCBI Taxonomy" id="5025"/>
    <lineage>
        <taxon>Eukaryota</taxon>
        <taxon>Fungi</taxon>
        <taxon>Dikarya</taxon>
        <taxon>Ascomycota</taxon>
        <taxon>Pezizomycotina</taxon>
        <taxon>Dothideomycetes</taxon>
        <taxon>Pleosporomycetidae</taxon>
        <taxon>Venturiales</taxon>
        <taxon>Venturiaceae</taxon>
        <taxon>Venturia</taxon>
    </lineage>
</organism>
<dbReference type="InterPro" id="IPR015797">
    <property type="entry name" value="NUDIX_hydrolase-like_dom_sf"/>
</dbReference>
<dbReference type="AlphaFoldDB" id="A0A8H3VIQ8"/>
<keyword evidence="5" id="KW-0460">Magnesium</keyword>
<evidence type="ECO:0000256" key="5">
    <source>
        <dbReference type="ARBA" id="ARBA00022842"/>
    </source>
</evidence>
<evidence type="ECO:0000256" key="4">
    <source>
        <dbReference type="ARBA" id="ARBA00022801"/>
    </source>
</evidence>
<evidence type="ECO:0000256" key="6">
    <source>
        <dbReference type="ARBA" id="ARBA00023211"/>
    </source>
</evidence>
<evidence type="ECO:0000313" key="7">
    <source>
        <dbReference type="EMBL" id="KAE9988695.1"/>
    </source>
</evidence>
<protein>
    <recommendedName>
        <fullName evidence="9">Nudix hydrolase domain-containing protein</fullName>
    </recommendedName>
</protein>
<comment type="caution">
    <text evidence="7">The sequence shown here is derived from an EMBL/GenBank/DDBJ whole genome shotgun (WGS) entry which is preliminary data.</text>
</comment>
<dbReference type="PANTHER" id="PTHR12992">
    <property type="entry name" value="NUDIX HYDROLASE"/>
    <property type="match status" value="1"/>
</dbReference>
<evidence type="ECO:0008006" key="9">
    <source>
        <dbReference type="Google" id="ProtNLM"/>
    </source>
</evidence>
<dbReference type="SUPFAM" id="SSF55811">
    <property type="entry name" value="Nudix"/>
    <property type="match status" value="1"/>
</dbReference>
<dbReference type="GO" id="GO:0046872">
    <property type="term" value="F:metal ion binding"/>
    <property type="evidence" value="ECO:0007669"/>
    <property type="project" value="UniProtKB-KW"/>
</dbReference>
<name>A0A8H3VIQ8_VENIN</name>